<feature type="compositionally biased region" description="Low complexity" evidence="1">
    <location>
        <begin position="68"/>
        <end position="84"/>
    </location>
</feature>
<reference evidence="4" key="1">
    <citation type="journal article" date="2005" name="Nature">
        <title>The map-based sequence of the rice genome.</title>
        <authorList>
            <consortium name="International rice genome sequencing project (IRGSP)"/>
            <person name="Matsumoto T."/>
            <person name="Wu J."/>
            <person name="Kanamori H."/>
            <person name="Katayose Y."/>
            <person name="Fujisawa M."/>
            <person name="Namiki N."/>
            <person name="Mizuno H."/>
            <person name="Yamamoto K."/>
            <person name="Antonio B.A."/>
            <person name="Baba T."/>
            <person name="Sakata K."/>
            <person name="Nagamura Y."/>
            <person name="Aoki H."/>
            <person name="Arikawa K."/>
            <person name="Arita K."/>
            <person name="Bito T."/>
            <person name="Chiden Y."/>
            <person name="Fujitsuka N."/>
            <person name="Fukunaka R."/>
            <person name="Hamada M."/>
            <person name="Harada C."/>
            <person name="Hayashi A."/>
            <person name="Hijishita S."/>
            <person name="Honda M."/>
            <person name="Hosokawa S."/>
            <person name="Ichikawa Y."/>
            <person name="Idonuma A."/>
            <person name="Iijima M."/>
            <person name="Ikeda M."/>
            <person name="Ikeno M."/>
            <person name="Ito K."/>
            <person name="Ito S."/>
            <person name="Ito T."/>
            <person name="Ito Y."/>
            <person name="Ito Y."/>
            <person name="Iwabuchi A."/>
            <person name="Kamiya K."/>
            <person name="Karasawa W."/>
            <person name="Kurita K."/>
            <person name="Katagiri S."/>
            <person name="Kikuta A."/>
            <person name="Kobayashi H."/>
            <person name="Kobayashi N."/>
            <person name="Machita K."/>
            <person name="Maehara T."/>
            <person name="Masukawa M."/>
            <person name="Mizubayashi T."/>
            <person name="Mukai Y."/>
            <person name="Nagasaki H."/>
            <person name="Nagata Y."/>
            <person name="Naito S."/>
            <person name="Nakashima M."/>
            <person name="Nakama Y."/>
            <person name="Nakamichi Y."/>
            <person name="Nakamura M."/>
            <person name="Meguro A."/>
            <person name="Negishi M."/>
            <person name="Ohta I."/>
            <person name="Ohta T."/>
            <person name="Okamoto M."/>
            <person name="Ono N."/>
            <person name="Saji S."/>
            <person name="Sakaguchi M."/>
            <person name="Sakai K."/>
            <person name="Shibata M."/>
            <person name="Shimokawa T."/>
            <person name="Song J."/>
            <person name="Takazaki Y."/>
            <person name="Terasawa K."/>
            <person name="Tsugane M."/>
            <person name="Tsuji K."/>
            <person name="Ueda S."/>
            <person name="Waki K."/>
            <person name="Yamagata H."/>
            <person name="Yamamoto M."/>
            <person name="Yamamoto S."/>
            <person name="Yamane H."/>
            <person name="Yoshiki S."/>
            <person name="Yoshihara R."/>
            <person name="Yukawa K."/>
            <person name="Zhong H."/>
            <person name="Yano M."/>
            <person name="Yuan Q."/>
            <person name="Ouyang S."/>
            <person name="Liu J."/>
            <person name="Jones K.M."/>
            <person name="Gansberger K."/>
            <person name="Moffat K."/>
            <person name="Hill J."/>
            <person name="Bera J."/>
            <person name="Fadrosh D."/>
            <person name="Jin S."/>
            <person name="Johri S."/>
            <person name="Kim M."/>
            <person name="Overton L."/>
            <person name="Reardon M."/>
            <person name="Tsitrin T."/>
            <person name="Vuong H."/>
            <person name="Weaver B."/>
            <person name="Ciecko A."/>
            <person name="Tallon L."/>
            <person name="Jackson J."/>
            <person name="Pai G."/>
            <person name="Aken S.V."/>
            <person name="Utterback T."/>
            <person name="Reidmuller S."/>
            <person name="Feldblyum T."/>
            <person name="Hsiao J."/>
            <person name="Zismann V."/>
            <person name="Iobst S."/>
            <person name="de Vazeille A.R."/>
            <person name="Buell C.R."/>
            <person name="Ying K."/>
            <person name="Li Y."/>
            <person name="Lu T."/>
            <person name="Huang Y."/>
            <person name="Zhao Q."/>
            <person name="Feng Q."/>
            <person name="Zhang L."/>
            <person name="Zhu J."/>
            <person name="Weng Q."/>
            <person name="Mu J."/>
            <person name="Lu Y."/>
            <person name="Fan D."/>
            <person name="Liu Y."/>
            <person name="Guan J."/>
            <person name="Zhang Y."/>
            <person name="Yu S."/>
            <person name="Liu X."/>
            <person name="Zhang Y."/>
            <person name="Hong G."/>
            <person name="Han B."/>
            <person name="Choisne N."/>
            <person name="Demange N."/>
            <person name="Orjeda G."/>
            <person name="Samain S."/>
            <person name="Cattolico L."/>
            <person name="Pelletier E."/>
            <person name="Couloux A."/>
            <person name="Segurens B."/>
            <person name="Wincker P."/>
            <person name="D'Hont A."/>
            <person name="Scarpelli C."/>
            <person name="Weissenbach J."/>
            <person name="Salanoubat M."/>
            <person name="Quetier F."/>
            <person name="Yu Y."/>
            <person name="Kim H.R."/>
            <person name="Rambo T."/>
            <person name="Currie J."/>
            <person name="Collura K."/>
            <person name="Luo M."/>
            <person name="Yang T."/>
            <person name="Ammiraju J.S.S."/>
            <person name="Engler F."/>
            <person name="Soderlund C."/>
            <person name="Wing R.A."/>
            <person name="Palmer L.E."/>
            <person name="de la Bastide M."/>
            <person name="Spiegel L."/>
            <person name="Nascimento L."/>
            <person name="Zutavern T."/>
            <person name="O'Shaughnessy A."/>
            <person name="Dike S."/>
            <person name="Dedhia N."/>
            <person name="Preston R."/>
            <person name="Balija V."/>
            <person name="McCombie W.R."/>
            <person name="Chow T."/>
            <person name="Chen H."/>
            <person name="Chung M."/>
            <person name="Chen C."/>
            <person name="Shaw J."/>
            <person name="Wu H."/>
            <person name="Hsiao K."/>
            <person name="Chao Y."/>
            <person name="Chu M."/>
            <person name="Cheng C."/>
            <person name="Hour A."/>
            <person name="Lee P."/>
            <person name="Lin S."/>
            <person name="Lin Y."/>
            <person name="Liou J."/>
            <person name="Liu S."/>
            <person name="Hsing Y."/>
            <person name="Raghuvanshi S."/>
            <person name="Mohanty A."/>
            <person name="Bharti A.K."/>
            <person name="Gaur A."/>
            <person name="Gupta V."/>
            <person name="Kumar D."/>
            <person name="Ravi V."/>
            <person name="Vij S."/>
            <person name="Kapur A."/>
            <person name="Khurana P."/>
            <person name="Khurana P."/>
            <person name="Khurana J.P."/>
            <person name="Tyagi A.K."/>
            <person name="Gaikwad K."/>
            <person name="Singh A."/>
            <person name="Dalal V."/>
            <person name="Srivastava S."/>
            <person name="Dixit A."/>
            <person name="Pal A.K."/>
            <person name="Ghazi I.A."/>
            <person name="Yadav M."/>
            <person name="Pandit A."/>
            <person name="Bhargava A."/>
            <person name="Sureshbabu K."/>
            <person name="Batra K."/>
            <person name="Sharma T.R."/>
            <person name="Mohapatra T."/>
            <person name="Singh N.K."/>
            <person name="Messing J."/>
            <person name="Nelson A.B."/>
            <person name="Fuks G."/>
            <person name="Kavchok S."/>
            <person name="Keizer G."/>
            <person name="Linton E."/>
            <person name="Llaca V."/>
            <person name="Song R."/>
            <person name="Tanyolac B."/>
            <person name="Young S."/>
            <person name="Ho-Il K."/>
            <person name="Hahn J.H."/>
            <person name="Sangsakoo G."/>
            <person name="Vanavichit A."/>
            <person name="de Mattos Luiz.A.T."/>
            <person name="Zimmer P.D."/>
            <person name="Malone G."/>
            <person name="Dellagostin O."/>
            <person name="de Oliveira A.C."/>
            <person name="Bevan M."/>
            <person name="Bancroft I."/>
            <person name="Minx P."/>
            <person name="Cordum H."/>
            <person name="Wilson R."/>
            <person name="Cheng Z."/>
            <person name="Jin W."/>
            <person name="Jiang J."/>
            <person name="Leong S.A."/>
            <person name="Iwama H."/>
            <person name="Gojobori T."/>
            <person name="Itoh T."/>
            <person name="Niimura Y."/>
            <person name="Fujii Y."/>
            <person name="Habara T."/>
            <person name="Sakai H."/>
            <person name="Sato Y."/>
            <person name="Wilson G."/>
            <person name="Kumar K."/>
            <person name="McCouch S."/>
            <person name="Juretic N."/>
            <person name="Hoen D."/>
            <person name="Wright S."/>
            <person name="Bruskiewich R."/>
            <person name="Bureau T."/>
            <person name="Miyao A."/>
            <person name="Hirochika H."/>
            <person name="Nishikawa T."/>
            <person name="Kadowaki K."/>
            <person name="Sugiura M."/>
            <person name="Burr B."/>
            <person name="Sasaki T."/>
        </authorList>
    </citation>
    <scope>NUCLEOTIDE SEQUENCE [LARGE SCALE GENOMIC DNA]</scope>
    <source>
        <strain evidence="4">cv. Nipponbare</strain>
    </source>
</reference>
<feature type="chain" id="PRO_5004274018" evidence="2">
    <location>
        <begin position="25"/>
        <end position="104"/>
    </location>
</feature>
<feature type="signal peptide" evidence="2">
    <location>
        <begin position="1"/>
        <end position="24"/>
    </location>
</feature>
<evidence type="ECO:0000313" key="3">
    <source>
        <dbReference type="EMBL" id="BAD25033.1"/>
    </source>
</evidence>
<protein>
    <submittedName>
        <fullName evidence="3">Uncharacterized protein</fullName>
    </submittedName>
</protein>
<evidence type="ECO:0000256" key="1">
    <source>
        <dbReference type="SAM" id="MobiDB-lite"/>
    </source>
</evidence>
<sequence>MASPAIITILAVSLLLLLPPLALGSITGGDQRRKEPWITTILNGGGSIAGMELQQRRRGGHGLPVMVRSAARRSLGGRSTPNNPGDGGRNPPVSPARDRPGTEA</sequence>
<dbReference type="EMBL" id="AP004039">
    <property type="protein sequence ID" value="BAD25033.1"/>
    <property type="molecule type" value="Genomic_DNA"/>
</dbReference>
<feature type="region of interest" description="Disordered" evidence="1">
    <location>
        <begin position="68"/>
        <end position="104"/>
    </location>
</feature>
<reference evidence="4" key="2">
    <citation type="journal article" date="2008" name="Nucleic Acids Res.">
        <title>The rice annotation project database (RAP-DB): 2008 update.</title>
        <authorList>
            <consortium name="The rice annotation project (RAP)"/>
        </authorList>
    </citation>
    <scope>GENOME REANNOTATION</scope>
    <source>
        <strain evidence="4">cv. Nipponbare</strain>
    </source>
</reference>
<accession>Q6H8B6</accession>
<evidence type="ECO:0000313" key="4">
    <source>
        <dbReference type="Proteomes" id="UP000000763"/>
    </source>
</evidence>
<proteinExistence type="predicted"/>
<dbReference type="Proteomes" id="UP000000763">
    <property type="component" value="Chromosome 2"/>
</dbReference>
<organism evidence="3 4">
    <name type="scientific">Oryza sativa subsp. japonica</name>
    <name type="common">Rice</name>
    <dbReference type="NCBI Taxonomy" id="39947"/>
    <lineage>
        <taxon>Eukaryota</taxon>
        <taxon>Viridiplantae</taxon>
        <taxon>Streptophyta</taxon>
        <taxon>Embryophyta</taxon>
        <taxon>Tracheophyta</taxon>
        <taxon>Spermatophyta</taxon>
        <taxon>Magnoliopsida</taxon>
        <taxon>Liliopsida</taxon>
        <taxon>Poales</taxon>
        <taxon>Poaceae</taxon>
        <taxon>BOP clade</taxon>
        <taxon>Oryzoideae</taxon>
        <taxon>Oryzeae</taxon>
        <taxon>Oryzinae</taxon>
        <taxon>Oryza</taxon>
        <taxon>Oryza sativa</taxon>
    </lineage>
</organism>
<gene>
    <name evidence="3" type="primary">OJ1006_D05.9</name>
</gene>
<evidence type="ECO:0000256" key="2">
    <source>
        <dbReference type="SAM" id="SignalP"/>
    </source>
</evidence>
<keyword evidence="2" id="KW-0732">Signal</keyword>
<dbReference type="AlphaFoldDB" id="Q6H8B6"/>
<name>Q6H8B6_ORYSJ</name>